<name>A0A173Z949_9FIRM</name>
<protein>
    <submittedName>
        <fullName evidence="2">Adenine phosphoribosyltransferase</fullName>
    </submittedName>
</protein>
<keyword evidence="2" id="KW-0328">Glycosyltransferase</keyword>
<dbReference type="Gene3D" id="3.40.50.2020">
    <property type="match status" value="1"/>
</dbReference>
<evidence type="ECO:0000259" key="1">
    <source>
        <dbReference type="Pfam" id="PF00156"/>
    </source>
</evidence>
<organism evidence="2 3">
    <name type="scientific">Hungatella hathewayi</name>
    <dbReference type="NCBI Taxonomy" id="154046"/>
    <lineage>
        <taxon>Bacteria</taxon>
        <taxon>Bacillati</taxon>
        <taxon>Bacillota</taxon>
        <taxon>Clostridia</taxon>
        <taxon>Lachnospirales</taxon>
        <taxon>Lachnospiraceae</taxon>
        <taxon>Hungatella</taxon>
    </lineage>
</organism>
<evidence type="ECO:0000313" key="2">
    <source>
        <dbReference type="EMBL" id="CUN72210.1"/>
    </source>
</evidence>
<dbReference type="RefSeq" id="WP_055653197.1">
    <property type="nucleotide sequence ID" value="NZ_CABIXC010000002.1"/>
</dbReference>
<gene>
    <name evidence="2" type="ORF">ERS852407_00911</name>
</gene>
<feature type="domain" description="Phosphoribosyltransferase" evidence="1">
    <location>
        <begin position="39"/>
        <end position="167"/>
    </location>
</feature>
<dbReference type="AlphaFoldDB" id="A0A173Z949"/>
<dbReference type="CDD" id="cd06223">
    <property type="entry name" value="PRTases_typeI"/>
    <property type="match status" value="1"/>
</dbReference>
<dbReference type="EMBL" id="CYZE01000002">
    <property type="protein sequence ID" value="CUN72210.1"/>
    <property type="molecule type" value="Genomic_DNA"/>
</dbReference>
<reference evidence="2 3" key="1">
    <citation type="submission" date="2015-09" db="EMBL/GenBank/DDBJ databases">
        <authorList>
            <consortium name="Pathogen Informatics"/>
        </authorList>
    </citation>
    <scope>NUCLEOTIDE SEQUENCE [LARGE SCALE GENOMIC DNA]</scope>
    <source>
        <strain evidence="2 3">2789STDY5608850</strain>
    </source>
</reference>
<dbReference type="GO" id="GO:0016757">
    <property type="term" value="F:glycosyltransferase activity"/>
    <property type="evidence" value="ECO:0007669"/>
    <property type="project" value="UniProtKB-KW"/>
</dbReference>
<sequence>MKNYELNLCGVKRELTFIDLEDNLAFASFVIMGDTELIMACAPKLAEKIGDVDVIITAEAKGIALTYEISRILGKKEFIVARKSIKSYMSGVVSVSVHSITTSGEQHLYLDGHDAESLKGKKVCIVDDVISTGESLYALEALVESAGGIVTKKAAVLAEGNAAERDDIIFLQKLPLFQKTDDDGYEIKES</sequence>
<dbReference type="SUPFAM" id="SSF53271">
    <property type="entry name" value="PRTase-like"/>
    <property type="match status" value="1"/>
</dbReference>
<evidence type="ECO:0000313" key="3">
    <source>
        <dbReference type="Proteomes" id="UP000095651"/>
    </source>
</evidence>
<dbReference type="NCBIfam" id="NF005592">
    <property type="entry name" value="PRK07322.1"/>
    <property type="match status" value="1"/>
</dbReference>
<dbReference type="InterPro" id="IPR029057">
    <property type="entry name" value="PRTase-like"/>
</dbReference>
<proteinExistence type="predicted"/>
<dbReference type="PANTHER" id="PTHR43218:SF1">
    <property type="entry name" value="PHOSPHORIBOSYLTRANSFERASE"/>
    <property type="match status" value="1"/>
</dbReference>
<dbReference type="PANTHER" id="PTHR43218">
    <property type="entry name" value="PHOSPHORIBOSYLTRANSFERASE-RELATED"/>
    <property type="match status" value="1"/>
</dbReference>
<dbReference type="Pfam" id="PF00156">
    <property type="entry name" value="Pribosyltran"/>
    <property type="match status" value="1"/>
</dbReference>
<accession>A0A173Z949</accession>
<dbReference type="Proteomes" id="UP000095651">
    <property type="component" value="Unassembled WGS sequence"/>
</dbReference>
<keyword evidence="2" id="KW-0808">Transferase</keyword>
<dbReference type="InterPro" id="IPR000836">
    <property type="entry name" value="PRTase_dom"/>
</dbReference>